<dbReference type="EMBL" id="LR797467">
    <property type="protein sequence ID" value="CAB4218306.1"/>
    <property type="molecule type" value="Genomic_DNA"/>
</dbReference>
<dbReference type="Pfam" id="PF12705">
    <property type="entry name" value="PDDEXK_1"/>
    <property type="match status" value="1"/>
</dbReference>
<name>A0A6J5Q597_9CAUD</name>
<organism evidence="2">
    <name type="scientific">uncultured Caudovirales phage</name>
    <dbReference type="NCBI Taxonomy" id="2100421"/>
    <lineage>
        <taxon>Viruses</taxon>
        <taxon>Duplodnaviria</taxon>
        <taxon>Heunggongvirae</taxon>
        <taxon>Uroviricota</taxon>
        <taxon>Caudoviricetes</taxon>
        <taxon>Peduoviridae</taxon>
        <taxon>Maltschvirus</taxon>
        <taxon>Maltschvirus maltsch</taxon>
    </lineage>
</organism>
<evidence type="ECO:0000259" key="1">
    <source>
        <dbReference type="Pfam" id="PF12705"/>
    </source>
</evidence>
<dbReference type="InterPro" id="IPR038726">
    <property type="entry name" value="PDDEXK_AddAB-type"/>
</dbReference>
<gene>
    <name evidence="2" type="ORF">UFOVP1005_18</name>
    <name evidence="3" type="ORF">UFOVP1344_18</name>
    <name evidence="4" type="ORF">UFOVP1602_22</name>
</gene>
<dbReference type="Gene3D" id="3.90.320.10">
    <property type="match status" value="1"/>
</dbReference>
<evidence type="ECO:0000313" key="2">
    <source>
        <dbReference type="EMBL" id="CAB4177526.1"/>
    </source>
</evidence>
<evidence type="ECO:0000313" key="3">
    <source>
        <dbReference type="EMBL" id="CAB4199919.1"/>
    </source>
</evidence>
<protein>
    <submittedName>
        <fullName evidence="2">Cas4, CRISPR-associated protein Cas4</fullName>
    </submittedName>
</protein>
<proteinExistence type="predicted"/>
<dbReference type="EMBL" id="LR797299">
    <property type="protein sequence ID" value="CAB4199919.1"/>
    <property type="molecule type" value="Genomic_DNA"/>
</dbReference>
<dbReference type="EMBL" id="LR796956">
    <property type="protein sequence ID" value="CAB4177526.1"/>
    <property type="molecule type" value="Genomic_DNA"/>
</dbReference>
<reference evidence="2" key="1">
    <citation type="submission" date="2020-05" db="EMBL/GenBank/DDBJ databases">
        <authorList>
            <person name="Chiriac C."/>
            <person name="Salcher M."/>
            <person name="Ghai R."/>
            <person name="Kavagutti S V."/>
        </authorList>
    </citation>
    <scope>NUCLEOTIDE SEQUENCE</scope>
</reference>
<sequence length="226" mass="25893">MERSASAQFDAVIKEKQKVGRPSKAFWRGSLMGGCLRAHWYDSTGVPPSEPFDDKILRVFERGHAVSEWISTVFANAPGLVEYKTEVPVEIKDYEFAGNIDAVVKWSDGTEEVWEFKSTKATAFKWLKDEPKPEHATQAALYAIAMQKADGIVRPARVIYINADDFSMREYIVSDDMRARAWRTLKVARAFKDQNRMPPQLPIPDDKTPNNRYPCSYCRYRTECRG</sequence>
<accession>A0A6J5Q597</accession>
<dbReference type="InterPro" id="IPR011604">
    <property type="entry name" value="PDDEXK-like_dom_sf"/>
</dbReference>
<evidence type="ECO:0000313" key="4">
    <source>
        <dbReference type="EMBL" id="CAB4218306.1"/>
    </source>
</evidence>
<feature type="domain" description="PD-(D/E)XK endonuclease-like" evidence="1">
    <location>
        <begin position="66"/>
        <end position="225"/>
    </location>
</feature>